<dbReference type="AlphaFoldDB" id="A0A6A6DFS1"/>
<feature type="non-terminal residue" evidence="1">
    <location>
        <position position="1"/>
    </location>
</feature>
<organism evidence="1 2">
    <name type="scientific">Zopfia rhizophila CBS 207.26</name>
    <dbReference type="NCBI Taxonomy" id="1314779"/>
    <lineage>
        <taxon>Eukaryota</taxon>
        <taxon>Fungi</taxon>
        <taxon>Dikarya</taxon>
        <taxon>Ascomycota</taxon>
        <taxon>Pezizomycotina</taxon>
        <taxon>Dothideomycetes</taxon>
        <taxon>Dothideomycetes incertae sedis</taxon>
        <taxon>Zopfiaceae</taxon>
        <taxon>Zopfia</taxon>
    </lineage>
</organism>
<keyword evidence="2" id="KW-1185">Reference proteome</keyword>
<gene>
    <name evidence="1" type="ORF">K469DRAFT_603879</name>
</gene>
<protein>
    <submittedName>
        <fullName evidence="1">Uncharacterized protein</fullName>
    </submittedName>
</protein>
<dbReference type="Proteomes" id="UP000800200">
    <property type="component" value="Unassembled WGS sequence"/>
</dbReference>
<evidence type="ECO:0000313" key="2">
    <source>
        <dbReference type="Proteomes" id="UP000800200"/>
    </source>
</evidence>
<proteinExistence type="predicted"/>
<dbReference type="EMBL" id="ML994691">
    <property type="protein sequence ID" value="KAF2177298.1"/>
    <property type="molecule type" value="Genomic_DNA"/>
</dbReference>
<sequence>QAEQTNNGDYEFLDYHTFKAVDYDRLMWWTAGSGRIGVGVRELTSQNTDVDTEKGVLLPRGRGVLVVETNFKLIRKT</sequence>
<evidence type="ECO:0000313" key="1">
    <source>
        <dbReference type="EMBL" id="KAF2177298.1"/>
    </source>
</evidence>
<dbReference type="OrthoDB" id="3889179at2759"/>
<reference evidence="1" key="1">
    <citation type="journal article" date="2020" name="Stud. Mycol.">
        <title>101 Dothideomycetes genomes: a test case for predicting lifestyles and emergence of pathogens.</title>
        <authorList>
            <person name="Haridas S."/>
            <person name="Albert R."/>
            <person name="Binder M."/>
            <person name="Bloem J."/>
            <person name="Labutti K."/>
            <person name="Salamov A."/>
            <person name="Andreopoulos B."/>
            <person name="Baker S."/>
            <person name="Barry K."/>
            <person name="Bills G."/>
            <person name="Bluhm B."/>
            <person name="Cannon C."/>
            <person name="Castanera R."/>
            <person name="Culley D."/>
            <person name="Daum C."/>
            <person name="Ezra D."/>
            <person name="Gonzalez J."/>
            <person name="Henrissat B."/>
            <person name="Kuo A."/>
            <person name="Liang C."/>
            <person name="Lipzen A."/>
            <person name="Lutzoni F."/>
            <person name="Magnuson J."/>
            <person name="Mondo S."/>
            <person name="Nolan M."/>
            <person name="Ohm R."/>
            <person name="Pangilinan J."/>
            <person name="Park H.-J."/>
            <person name="Ramirez L."/>
            <person name="Alfaro M."/>
            <person name="Sun H."/>
            <person name="Tritt A."/>
            <person name="Yoshinaga Y."/>
            <person name="Zwiers L.-H."/>
            <person name="Turgeon B."/>
            <person name="Goodwin S."/>
            <person name="Spatafora J."/>
            <person name="Crous P."/>
            <person name="Grigoriev I."/>
        </authorList>
    </citation>
    <scope>NUCLEOTIDE SEQUENCE</scope>
    <source>
        <strain evidence="1">CBS 207.26</strain>
    </source>
</reference>
<name>A0A6A6DFS1_9PEZI</name>
<accession>A0A6A6DFS1</accession>